<evidence type="ECO:0000313" key="2">
    <source>
        <dbReference type="Proteomes" id="UP000248783"/>
    </source>
</evidence>
<evidence type="ECO:0000313" key="1">
    <source>
        <dbReference type="EMBL" id="PZR55273.1"/>
    </source>
</evidence>
<dbReference type="AlphaFoldDB" id="A0A2W5WX73"/>
<accession>A0A2W5WX73</accession>
<dbReference type="Proteomes" id="UP000248783">
    <property type="component" value="Unassembled WGS sequence"/>
</dbReference>
<name>A0A2W5WX73_9MICO</name>
<dbReference type="EMBL" id="QKWH01000001">
    <property type="protein sequence ID" value="PZR55273.1"/>
    <property type="molecule type" value="Genomic_DNA"/>
</dbReference>
<comment type="caution">
    <text evidence="1">The sequence shown here is derived from an EMBL/GenBank/DDBJ whole genome shotgun (WGS) entry which is preliminary data.</text>
</comment>
<reference evidence="1 2" key="1">
    <citation type="submission" date="2018-06" db="EMBL/GenBank/DDBJ databases">
        <title>Whole genome sequencing of a novel hydrocarbon degrading bacterial strain, PW21 isolated from oil contaminated produced water sample.</title>
        <authorList>
            <person name="Nagkirti P."/>
            <person name="Shaikh A."/>
            <person name="Gowdaman V."/>
            <person name="Engineer A.E."/>
            <person name="Dagar S."/>
            <person name="Dhakephalkar P.K."/>
        </authorList>
    </citation>
    <scope>NUCLEOTIDE SEQUENCE [LARGE SCALE GENOMIC DNA]</scope>
    <source>
        <strain evidence="1 2">PW21</strain>
    </source>
</reference>
<protein>
    <submittedName>
        <fullName evidence="1">Uncharacterized protein</fullName>
    </submittedName>
</protein>
<gene>
    <name evidence="1" type="ORF">DNL40_02565</name>
</gene>
<sequence>MGRTITVEHGGKTYGGQVGTIESTTFGTTDHGIVTAMLHVKFDGGGIGVGGMVLDTPRKDEVGKSLGREGSAYGLDLLMWIMRTVGVDRWEKLPGKQVIVLFDGGRSSYLGSTSVGIAHITDEREVLILDDHAKTWREREEAAR</sequence>
<dbReference type="RefSeq" id="WP_111249637.1">
    <property type="nucleotide sequence ID" value="NZ_QKWH01000001.1"/>
</dbReference>
<proteinExistence type="predicted"/>
<organism evidence="1 2">
    <name type="scientific">Xylanimonas oleitrophica</name>
    <dbReference type="NCBI Taxonomy" id="2607479"/>
    <lineage>
        <taxon>Bacteria</taxon>
        <taxon>Bacillati</taxon>
        <taxon>Actinomycetota</taxon>
        <taxon>Actinomycetes</taxon>
        <taxon>Micrococcales</taxon>
        <taxon>Promicromonosporaceae</taxon>
        <taxon>Xylanimonas</taxon>
    </lineage>
</organism>
<keyword evidence="2" id="KW-1185">Reference proteome</keyword>